<evidence type="ECO:0000256" key="7">
    <source>
        <dbReference type="SAM" id="Phobius"/>
    </source>
</evidence>
<name>A0ABT9UTJ5_9FIRM</name>
<comment type="similarity">
    <text evidence="3">Belongs to the peptidase M50B family.</text>
</comment>
<reference evidence="9 10" key="1">
    <citation type="submission" date="2023-07" db="EMBL/GenBank/DDBJ databases">
        <title>Genomic Encyclopedia of Type Strains, Phase IV (KMG-IV): sequencing the most valuable type-strain genomes for metagenomic binning, comparative biology and taxonomic classification.</title>
        <authorList>
            <person name="Goeker M."/>
        </authorList>
    </citation>
    <scope>NUCLEOTIDE SEQUENCE [LARGE SCALE GENOMIC DNA]</scope>
    <source>
        <strain evidence="9 10">DSM 20694</strain>
    </source>
</reference>
<comment type="cofactor">
    <cofactor evidence="1">
        <name>Zn(2+)</name>
        <dbReference type="ChEBI" id="CHEBI:29105"/>
    </cofactor>
</comment>
<evidence type="ECO:0000313" key="10">
    <source>
        <dbReference type="Proteomes" id="UP001228504"/>
    </source>
</evidence>
<keyword evidence="5 7" id="KW-1133">Transmembrane helix</keyword>
<keyword evidence="6 7" id="KW-0472">Membrane</keyword>
<dbReference type="InterPro" id="IPR001193">
    <property type="entry name" value="MBTPS2"/>
</dbReference>
<gene>
    <name evidence="9" type="ORF">J2S18_001579</name>
</gene>
<evidence type="ECO:0000256" key="6">
    <source>
        <dbReference type="ARBA" id="ARBA00023136"/>
    </source>
</evidence>
<evidence type="ECO:0000313" key="9">
    <source>
        <dbReference type="EMBL" id="MDQ0149648.1"/>
    </source>
</evidence>
<proteinExistence type="inferred from homology"/>
<dbReference type="EMBL" id="JAUSUF010000004">
    <property type="protein sequence ID" value="MDQ0149648.1"/>
    <property type="molecule type" value="Genomic_DNA"/>
</dbReference>
<comment type="caution">
    <text evidence="9">The sequence shown here is derived from an EMBL/GenBank/DDBJ whole genome shotgun (WGS) entry which is preliminary data.</text>
</comment>
<sequence length="345" mass="40294">MNKEDINVHNYCPIKGRHIIEFDSEENKGIIFNKNKKKSYILGTEEFKVFKKLDGRRSINQLQKECNYYTIDDICSLIIEFHKLGILNEEEDDYEKIKISNIKIPLFCPDKKMDEIKNIIKVFSNIIKYVSLPIFICGIYKFDFENFYKAIKHFSLIESGIISFVFMIIVVALHELGHAIVAKNNGAYVPEIGIMLYYLLPVAYTTVCGTQILKKKKKIEILLAGIEVNLFLLGITMFLIKILPKGYENIILISLILSNIIPILSNISIFYKFDFYYILQELLEEYKLKENSDKFIKNIIKGKSFIKISNEKKLMYILYSSISSVCEYILIIFIVLSIFKYFINK</sequence>
<dbReference type="InterPro" id="IPR008915">
    <property type="entry name" value="Peptidase_M50"/>
</dbReference>
<feature type="transmembrane region" description="Helical" evidence="7">
    <location>
        <begin position="194"/>
        <end position="214"/>
    </location>
</feature>
<evidence type="ECO:0000256" key="1">
    <source>
        <dbReference type="ARBA" id="ARBA00001947"/>
    </source>
</evidence>
<dbReference type="Pfam" id="PF02163">
    <property type="entry name" value="Peptidase_M50"/>
    <property type="match status" value="1"/>
</dbReference>
<feature type="domain" description="Peptidase M50" evidence="8">
    <location>
        <begin position="165"/>
        <end position="302"/>
    </location>
</feature>
<feature type="transmembrane region" description="Helical" evidence="7">
    <location>
        <begin position="316"/>
        <end position="343"/>
    </location>
</feature>
<keyword evidence="10" id="KW-1185">Reference proteome</keyword>
<dbReference type="PANTHER" id="PTHR13325:SF3">
    <property type="entry name" value="MEMBRANE-BOUND TRANSCRIPTION FACTOR SITE-2 PROTEASE"/>
    <property type="match status" value="1"/>
</dbReference>
<feature type="transmembrane region" description="Helical" evidence="7">
    <location>
        <begin position="221"/>
        <end position="244"/>
    </location>
</feature>
<evidence type="ECO:0000256" key="3">
    <source>
        <dbReference type="ARBA" id="ARBA00007931"/>
    </source>
</evidence>
<evidence type="ECO:0000256" key="4">
    <source>
        <dbReference type="ARBA" id="ARBA00022692"/>
    </source>
</evidence>
<accession>A0ABT9UTJ5</accession>
<evidence type="ECO:0000259" key="8">
    <source>
        <dbReference type="Pfam" id="PF02163"/>
    </source>
</evidence>
<evidence type="ECO:0000256" key="2">
    <source>
        <dbReference type="ARBA" id="ARBA00004127"/>
    </source>
</evidence>
<feature type="transmembrane region" description="Helical" evidence="7">
    <location>
        <begin position="250"/>
        <end position="271"/>
    </location>
</feature>
<evidence type="ECO:0000256" key="5">
    <source>
        <dbReference type="ARBA" id="ARBA00022989"/>
    </source>
</evidence>
<dbReference type="PANTHER" id="PTHR13325">
    <property type="entry name" value="PROTEASE M50 MEMBRANE-BOUND TRANSCRIPTION FACTOR SITE 2 PROTEASE"/>
    <property type="match status" value="1"/>
</dbReference>
<dbReference type="RefSeq" id="WP_307485368.1">
    <property type="nucleotide sequence ID" value="NZ_JAUSUF010000004.1"/>
</dbReference>
<keyword evidence="4 7" id="KW-0812">Transmembrane</keyword>
<comment type="subcellular location">
    <subcellularLocation>
        <location evidence="2">Endomembrane system</location>
        <topology evidence="2">Multi-pass membrane protein</topology>
    </subcellularLocation>
</comment>
<feature type="transmembrane region" description="Helical" evidence="7">
    <location>
        <begin position="154"/>
        <end position="174"/>
    </location>
</feature>
<dbReference type="Proteomes" id="UP001228504">
    <property type="component" value="Unassembled WGS sequence"/>
</dbReference>
<protein>
    <recommendedName>
        <fullName evidence="8">Peptidase M50 domain-containing protein</fullName>
    </recommendedName>
</protein>
<organism evidence="9 10">
    <name type="scientific">Eubacterium multiforme</name>
    <dbReference type="NCBI Taxonomy" id="83339"/>
    <lineage>
        <taxon>Bacteria</taxon>
        <taxon>Bacillati</taxon>
        <taxon>Bacillota</taxon>
        <taxon>Clostridia</taxon>
        <taxon>Eubacteriales</taxon>
        <taxon>Eubacteriaceae</taxon>
        <taxon>Eubacterium</taxon>
    </lineage>
</organism>